<evidence type="ECO:0000313" key="3">
    <source>
        <dbReference type="EMBL" id="TRX73760.1"/>
    </source>
</evidence>
<feature type="transmembrane region" description="Helical" evidence="1">
    <location>
        <begin position="89"/>
        <end position="110"/>
    </location>
</feature>
<feature type="transmembrane region" description="Helical" evidence="1">
    <location>
        <begin position="265"/>
        <end position="282"/>
    </location>
</feature>
<organism evidence="3 4">
    <name type="scientific">Pseudomonas mangiferae</name>
    <dbReference type="NCBI Taxonomy" id="2593654"/>
    <lineage>
        <taxon>Bacteria</taxon>
        <taxon>Pseudomonadati</taxon>
        <taxon>Pseudomonadota</taxon>
        <taxon>Gammaproteobacteria</taxon>
        <taxon>Pseudomonadales</taxon>
        <taxon>Pseudomonadaceae</taxon>
        <taxon>Pseudomonas</taxon>
    </lineage>
</organism>
<proteinExistence type="predicted"/>
<accession>A0A553GW75</accession>
<evidence type="ECO:0000313" key="4">
    <source>
        <dbReference type="Proteomes" id="UP000315235"/>
    </source>
</evidence>
<feature type="transmembrane region" description="Helical" evidence="1">
    <location>
        <begin position="148"/>
        <end position="167"/>
    </location>
</feature>
<feature type="transmembrane region" description="Helical" evidence="1">
    <location>
        <begin position="179"/>
        <end position="197"/>
    </location>
</feature>
<feature type="transmembrane region" description="Helical" evidence="1">
    <location>
        <begin position="56"/>
        <end position="77"/>
    </location>
</feature>
<dbReference type="OrthoDB" id="9002138at2"/>
<keyword evidence="1" id="KW-0812">Transmembrane</keyword>
<keyword evidence="1" id="KW-1133">Transmembrane helix</keyword>
<dbReference type="EMBL" id="VJOY01000012">
    <property type="protein sequence ID" value="TRX73760.1"/>
    <property type="molecule type" value="Genomic_DNA"/>
</dbReference>
<keyword evidence="4" id="KW-1185">Reference proteome</keyword>
<dbReference type="GO" id="GO:0016020">
    <property type="term" value="C:membrane"/>
    <property type="evidence" value="ECO:0007669"/>
    <property type="project" value="InterPro"/>
</dbReference>
<evidence type="ECO:0000256" key="1">
    <source>
        <dbReference type="SAM" id="Phobius"/>
    </source>
</evidence>
<dbReference type="InterPro" id="IPR000620">
    <property type="entry name" value="EamA_dom"/>
</dbReference>
<dbReference type="InterPro" id="IPR037185">
    <property type="entry name" value="EmrE-like"/>
</dbReference>
<feature type="transmembrane region" description="Helical" evidence="1">
    <location>
        <begin position="116"/>
        <end position="136"/>
    </location>
</feature>
<feature type="domain" description="EamA" evidence="2">
    <location>
        <begin position="2"/>
        <end position="131"/>
    </location>
</feature>
<feature type="domain" description="EamA" evidence="2">
    <location>
        <begin position="149"/>
        <end position="280"/>
    </location>
</feature>
<evidence type="ECO:0000259" key="2">
    <source>
        <dbReference type="Pfam" id="PF00892"/>
    </source>
</evidence>
<reference evidence="3 4" key="1">
    <citation type="submission" date="2019-07" db="EMBL/GenBank/DDBJ databases">
        <title>Pseudomonas mangiferae sp. nov., isolated from bark of mango tree in Thailand.</title>
        <authorList>
            <person name="Srisuk N."/>
            <person name="Anurat P."/>
        </authorList>
    </citation>
    <scope>NUCLEOTIDE SEQUENCE [LARGE SCALE GENOMIC DNA]</scope>
    <source>
        <strain evidence="3 4">DMKU_BBB3-04</strain>
    </source>
</reference>
<dbReference type="Proteomes" id="UP000315235">
    <property type="component" value="Unassembled WGS sequence"/>
</dbReference>
<keyword evidence="1" id="KW-0472">Membrane</keyword>
<name>A0A553GW75_9PSED</name>
<sequence length="283" mass="29106">MGLLAALCWGVTDFLAGFNTRNVGVQRTVFFGQALGFLMVSLVVVAFPHIAQGALAAPWAAWGSALLAALFTVSGALTLSRAFSVGQAAIVAPVVTSYGAVTALLSWLSGEHLGTLQGLGLGACLLGVALTAVTFGRPPQKNHAPRQALGFAILAALLYGCSFWLQGRYALPAMGVVPVLWVGYAVGLLSLTGALLRRPGQFSRPPLKYVGSLLAASLMNLSAFSAFSVGALQGSVAVVTVLSTLSGGIAAILGVLLFKERLNPVQWSGVGTVILGALILHLH</sequence>
<feature type="transmembrane region" description="Helical" evidence="1">
    <location>
        <begin position="29"/>
        <end position="50"/>
    </location>
</feature>
<dbReference type="Pfam" id="PF00892">
    <property type="entry name" value="EamA"/>
    <property type="match status" value="2"/>
</dbReference>
<comment type="caution">
    <text evidence="3">The sequence shown here is derived from an EMBL/GenBank/DDBJ whole genome shotgun (WGS) entry which is preliminary data.</text>
</comment>
<dbReference type="SUPFAM" id="SSF103481">
    <property type="entry name" value="Multidrug resistance efflux transporter EmrE"/>
    <property type="match status" value="1"/>
</dbReference>
<dbReference type="AlphaFoldDB" id="A0A553GW75"/>
<protein>
    <submittedName>
        <fullName evidence="3">DMT family transporter</fullName>
    </submittedName>
</protein>
<feature type="transmembrane region" description="Helical" evidence="1">
    <location>
        <begin position="236"/>
        <end position="258"/>
    </location>
</feature>
<gene>
    <name evidence="3" type="ORF">FM069_16195</name>
</gene>
<feature type="transmembrane region" description="Helical" evidence="1">
    <location>
        <begin position="209"/>
        <end position="230"/>
    </location>
</feature>